<protein>
    <submittedName>
        <fullName evidence="2">Uncharacterized protein</fullName>
    </submittedName>
</protein>
<feature type="region of interest" description="Disordered" evidence="1">
    <location>
        <begin position="205"/>
        <end position="300"/>
    </location>
</feature>
<sequence>MPPKSSGESDPLAESRATLAAEVRALREELRQVKRGGGHPPPLQTVRESLDHPLAATPWWRRSTAAAAAVPREIHDCTWQREDSFSPERVSEEPMRKSRDQQQPSATPVMASSSPKSISGGMPSDKAAPASSPVTRQAHLPSTALPHLMPTEWGERRAAARRPGWVPSPAEATRYLSPERSRATAVLEGRLMELDEEVRALRLENASLRAELEIVRRTSPANRRGSGGYPRPPPFPTDESEHLARPPSRGRSPSRTRRQQHQCSSPRMRSRTPDGHTQTSWQRYQWAQRAKAKRQQASRQ</sequence>
<organism evidence="2 3">
    <name type="scientific">Perkinsus chesapeaki</name>
    <name type="common">Clam parasite</name>
    <name type="synonym">Perkinsus andrewsi</name>
    <dbReference type="NCBI Taxonomy" id="330153"/>
    <lineage>
        <taxon>Eukaryota</taxon>
        <taxon>Sar</taxon>
        <taxon>Alveolata</taxon>
        <taxon>Perkinsozoa</taxon>
        <taxon>Perkinsea</taxon>
        <taxon>Perkinsida</taxon>
        <taxon>Perkinsidae</taxon>
        <taxon>Perkinsus</taxon>
    </lineage>
</organism>
<feature type="compositionally biased region" description="Basic and acidic residues" evidence="1">
    <location>
        <begin position="72"/>
        <end position="100"/>
    </location>
</feature>
<dbReference type="EMBL" id="JAAPAO010000009">
    <property type="protein sequence ID" value="KAF4677718.1"/>
    <property type="molecule type" value="Genomic_DNA"/>
</dbReference>
<reference evidence="2 3" key="1">
    <citation type="submission" date="2020-04" db="EMBL/GenBank/DDBJ databases">
        <title>Perkinsus chesapeaki whole genome sequence.</title>
        <authorList>
            <person name="Bogema D.R."/>
        </authorList>
    </citation>
    <scope>NUCLEOTIDE SEQUENCE [LARGE SCALE GENOMIC DNA]</scope>
    <source>
        <strain evidence="2">ATCC PRA-425</strain>
    </source>
</reference>
<feature type="region of interest" description="Disordered" evidence="1">
    <location>
        <begin position="63"/>
        <end position="182"/>
    </location>
</feature>
<dbReference type="AlphaFoldDB" id="A0A7J6N1D2"/>
<feature type="compositionally biased region" description="Basic residues" evidence="1">
    <location>
        <begin position="290"/>
        <end position="300"/>
    </location>
</feature>
<name>A0A7J6N1D2_PERCH</name>
<evidence type="ECO:0000313" key="2">
    <source>
        <dbReference type="EMBL" id="KAF4677718.1"/>
    </source>
</evidence>
<proteinExistence type="predicted"/>
<dbReference type="Proteomes" id="UP000591131">
    <property type="component" value="Unassembled WGS sequence"/>
</dbReference>
<feature type="compositionally biased region" description="Polar residues" evidence="1">
    <location>
        <begin position="101"/>
        <end position="117"/>
    </location>
</feature>
<evidence type="ECO:0000256" key="1">
    <source>
        <dbReference type="SAM" id="MobiDB-lite"/>
    </source>
</evidence>
<gene>
    <name evidence="2" type="ORF">FOL47_010939</name>
</gene>
<keyword evidence="3" id="KW-1185">Reference proteome</keyword>
<accession>A0A7J6N1D2</accession>
<comment type="caution">
    <text evidence="2">The sequence shown here is derived from an EMBL/GenBank/DDBJ whole genome shotgun (WGS) entry which is preliminary data.</text>
</comment>
<evidence type="ECO:0000313" key="3">
    <source>
        <dbReference type="Proteomes" id="UP000591131"/>
    </source>
</evidence>